<evidence type="ECO:0000256" key="3">
    <source>
        <dbReference type="ARBA" id="ARBA00022692"/>
    </source>
</evidence>
<dbReference type="GO" id="GO:0005886">
    <property type="term" value="C:plasma membrane"/>
    <property type="evidence" value="ECO:0007669"/>
    <property type="project" value="TreeGrafter"/>
</dbReference>
<evidence type="ECO:0000313" key="8">
    <source>
        <dbReference type="EMBL" id="KAK9223761.1"/>
    </source>
</evidence>
<evidence type="ECO:0000256" key="6">
    <source>
        <dbReference type="SAM" id="Phobius"/>
    </source>
</evidence>
<reference evidence="8 9" key="1">
    <citation type="submission" date="2024-05" db="EMBL/GenBank/DDBJ databases">
        <title>Haplotype-resolved chromosome-level genome assembly of Huyou (Citrus changshanensis).</title>
        <authorList>
            <person name="Miao C."/>
            <person name="Chen W."/>
            <person name="Wu Y."/>
            <person name="Wang L."/>
            <person name="Zhao S."/>
            <person name="Grierson D."/>
            <person name="Xu C."/>
            <person name="Chen K."/>
        </authorList>
    </citation>
    <scope>NUCLEOTIDE SEQUENCE [LARGE SCALE GENOMIC DNA]</scope>
    <source>
        <strain evidence="8">01-14</strain>
        <tissue evidence="8">Leaf</tissue>
    </source>
</reference>
<name>A0AAP0MXF7_9ROSI</name>
<comment type="caution">
    <text evidence="8">The sequence shown here is derived from an EMBL/GenBank/DDBJ whole genome shotgun (WGS) entry which is preliminary data.</text>
</comment>
<gene>
    <name evidence="8" type="ORF">WN944_012207</name>
</gene>
<proteinExistence type="predicted"/>
<feature type="domain" description="ABC-2 type transporter transmembrane" evidence="7">
    <location>
        <begin position="173"/>
        <end position="226"/>
    </location>
</feature>
<evidence type="ECO:0000256" key="4">
    <source>
        <dbReference type="ARBA" id="ARBA00022989"/>
    </source>
</evidence>
<keyword evidence="2" id="KW-0813">Transport</keyword>
<dbReference type="InterPro" id="IPR013525">
    <property type="entry name" value="ABC2_TM"/>
</dbReference>
<evidence type="ECO:0000259" key="7">
    <source>
        <dbReference type="Pfam" id="PF01061"/>
    </source>
</evidence>
<dbReference type="Pfam" id="PF01061">
    <property type="entry name" value="ABC2_membrane"/>
    <property type="match status" value="1"/>
</dbReference>
<keyword evidence="3 6" id="KW-0812">Transmembrane</keyword>
<evidence type="ECO:0000256" key="5">
    <source>
        <dbReference type="ARBA" id="ARBA00023136"/>
    </source>
</evidence>
<keyword evidence="5 6" id="KW-0472">Membrane</keyword>
<dbReference type="GO" id="GO:0140359">
    <property type="term" value="F:ABC-type transporter activity"/>
    <property type="evidence" value="ECO:0007669"/>
    <property type="project" value="InterPro"/>
</dbReference>
<sequence>MNLRRRTQKRVSIAQELLINPSLLFLDEPASGLDSTIAKQILLNSEGNSLHVGKGDGVMSYFAGIGFEPSAAMNPSDFLLDLANGVVSGDPKDDQKALKETLVSAYKSNLSEKLKASFQEVGDHSLIGPGNKKNSNWSTTWLDSFSSTADLQDIGFISSYSYKSSGANDACNRLSSYFVAKTIGDLPMELTLPTVFVVVTYWMARIKSTTVNFLCTLSITLCTALVDQASKYKTCNWCRVDETEGFCCRLNTRLMILVFVACLVGDFPRIKYAGLSHQIICVAALAVMLLGSRLAAYDALMGIGRISH</sequence>
<evidence type="ECO:0000313" key="9">
    <source>
        <dbReference type="Proteomes" id="UP001428341"/>
    </source>
</evidence>
<keyword evidence="4 6" id="KW-1133">Transmembrane helix</keyword>
<dbReference type="Gene3D" id="3.40.50.300">
    <property type="entry name" value="P-loop containing nucleotide triphosphate hydrolases"/>
    <property type="match status" value="1"/>
</dbReference>
<dbReference type="InterPro" id="IPR027417">
    <property type="entry name" value="P-loop_NTPase"/>
</dbReference>
<dbReference type="PANTHER" id="PTHR48041">
    <property type="entry name" value="ABC TRANSPORTER G FAMILY MEMBER 28"/>
    <property type="match status" value="1"/>
</dbReference>
<accession>A0AAP0MXF7</accession>
<dbReference type="Proteomes" id="UP001428341">
    <property type="component" value="Unassembled WGS sequence"/>
</dbReference>
<dbReference type="PANTHER" id="PTHR48041:SF22">
    <property type="entry name" value="ABC TRANSPORTER G FAMILY MEMBER 9"/>
    <property type="match status" value="1"/>
</dbReference>
<evidence type="ECO:0000256" key="2">
    <source>
        <dbReference type="ARBA" id="ARBA00022448"/>
    </source>
</evidence>
<comment type="subcellular location">
    <subcellularLocation>
        <location evidence="1">Membrane</location>
        <topology evidence="1">Multi-pass membrane protein</topology>
    </subcellularLocation>
</comment>
<dbReference type="AlphaFoldDB" id="A0AAP0MXF7"/>
<dbReference type="SUPFAM" id="SSF52540">
    <property type="entry name" value="P-loop containing nucleoside triphosphate hydrolases"/>
    <property type="match status" value="1"/>
</dbReference>
<protein>
    <recommendedName>
        <fullName evidence="7">ABC-2 type transporter transmembrane domain-containing protein</fullName>
    </recommendedName>
</protein>
<evidence type="ECO:0000256" key="1">
    <source>
        <dbReference type="ARBA" id="ARBA00004141"/>
    </source>
</evidence>
<dbReference type="EMBL" id="JBCGBO010000002">
    <property type="protein sequence ID" value="KAK9223761.1"/>
    <property type="molecule type" value="Genomic_DNA"/>
</dbReference>
<feature type="transmembrane region" description="Helical" evidence="6">
    <location>
        <begin position="250"/>
        <end position="270"/>
    </location>
</feature>
<dbReference type="InterPro" id="IPR050352">
    <property type="entry name" value="ABCG_transporters"/>
</dbReference>
<keyword evidence="9" id="KW-1185">Reference proteome</keyword>
<organism evidence="8 9">
    <name type="scientific">Citrus x changshan-huyou</name>
    <dbReference type="NCBI Taxonomy" id="2935761"/>
    <lineage>
        <taxon>Eukaryota</taxon>
        <taxon>Viridiplantae</taxon>
        <taxon>Streptophyta</taxon>
        <taxon>Embryophyta</taxon>
        <taxon>Tracheophyta</taxon>
        <taxon>Spermatophyta</taxon>
        <taxon>Magnoliopsida</taxon>
        <taxon>eudicotyledons</taxon>
        <taxon>Gunneridae</taxon>
        <taxon>Pentapetalae</taxon>
        <taxon>rosids</taxon>
        <taxon>malvids</taxon>
        <taxon>Sapindales</taxon>
        <taxon>Rutaceae</taxon>
        <taxon>Aurantioideae</taxon>
        <taxon>Citrus</taxon>
    </lineage>
</organism>
<feature type="transmembrane region" description="Helical" evidence="6">
    <location>
        <begin position="276"/>
        <end position="296"/>
    </location>
</feature>